<keyword evidence="4" id="KW-1185">Reference proteome</keyword>
<evidence type="ECO:0000259" key="2">
    <source>
        <dbReference type="Pfam" id="PF20990"/>
    </source>
</evidence>
<proteinExistence type="predicted"/>
<evidence type="ECO:0000313" key="3">
    <source>
        <dbReference type="EMBL" id="GEQ13398.1"/>
    </source>
</evidence>
<name>A0A512SZM4_9MICO</name>
<accession>A0A512SZM4</accession>
<gene>
    <name evidence="3" type="ORF">KLO01_14450</name>
</gene>
<feature type="transmembrane region" description="Helical" evidence="1">
    <location>
        <begin position="13"/>
        <end position="30"/>
    </location>
</feature>
<evidence type="ECO:0000256" key="1">
    <source>
        <dbReference type="SAM" id="Phobius"/>
    </source>
</evidence>
<sequence length="400" mass="41876">MTPVPADVTPLEVLGGLVPLVGAALTLLWFRWRRRDEVFTQVTPGEVPRLGSGDGSARVRRGVEWKGSVAPRFHVPDESTPALSGTVIDGVVHGRDLTATLVDLALRGIVSLEREGDDWRVSRTGIDETSMAAHERVLLDAVLGGSPSVRLGELRKAEVAHRWREAEIAVYRAVVDRGWYAKHPRSRNGWLAALGLVLVLGAAVAGVASGVADDHWRWVPLGVGLGVGGALLVRLGRGRTPRTALGSAARIQALGYEKYLATAEAHQLRREELAGEVRSMLPYAVAFGVAAHVASVLGDALRAARIAEGTETALAMAVDGALDPGVFQLMSGLVDLGGDLDVPDLGALGDLVPDDAFTALVDGFEGLGSALSSFAGSIGDVIPDGDVLDGCDGCGGCIDF</sequence>
<dbReference type="InterPro" id="IPR048389">
    <property type="entry name" value="YciQ-like_C"/>
</dbReference>
<dbReference type="Proteomes" id="UP000321793">
    <property type="component" value="Unassembled WGS sequence"/>
</dbReference>
<keyword evidence="1" id="KW-1133">Transmembrane helix</keyword>
<reference evidence="3 4" key="1">
    <citation type="submission" date="2019-07" db="EMBL/GenBank/DDBJ databases">
        <title>Whole genome shotgun sequence of Knoellia locipacati NBRC 109775.</title>
        <authorList>
            <person name="Hosoyama A."/>
            <person name="Uohara A."/>
            <person name="Ohji S."/>
            <person name="Ichikawa N."/>
        </authorList>
    </citation>
    <scope>NUCLEOTIDE SEQUENCE [LARGE SCALE GENOMIC DNA]</scope>
    <source>
        <strain evidence="3 4">NBRC 109775</strain>
    </source>
</reference>
<dbReference type="EMBL" id="BKBA01000004">
    <property type="protein sequence ID" value="GEQ13398.1"/>
    <property type="molecule type" value="Genomic_DNA"/>
</dbReference>
<keyword evidence="1" id="KW-0472">Membrane</keyword>
<evidence type="ECO:0000313" key="4">
    <source>
        <dbReference type="Proteomes" id="UP000321793"/>
    </source>
</evidence>
<organism evidence="3 4">
    <name type="scientific">Knoellia locipacati</name>
    <dbReference type="NCBI Taxonomy" id="882824"/>
    <lineage>
        <taxon>Bacteria</taxon>
        <taxon>Bacillati</taxon>
        <taxon>Actinomycetota</taxon>
        <taxon>Actinomycetes</taxon>
        <taxon>Micrococcales</taxon>
        <taxon>Intrasporangiaceae</taxon>
        <taxon>Knoellia</taxon>
    </lineage>
</organism>
<feature type="transmembrane region" description="Helical" evidence="1">
    <location>
        <begin position="218"/>
        <end position="235"/>
    </location>
</feature>
<dbReference type="AlphaFoldDB" id="A0A512SZM4"/>
<comment type="caution">
    <text evidence="3">The sequence shown here is derived from an EMBL/GenBank/DDBJ whole genome shotgun (WGS) entry which is preliminary data.</text>
</comment>
<feature type="transmembrane region" description="Helical" evidence="1">
    <location>
        <begin position="190"/>
        <end position="212"/>
    </location>
</feature>
<keyword evidence="1" id="KW-0812">Transmembrane</keyword>
<feature type="domain" description="Predicted membrane protein YciQ-like C-terminal" evidence="2">
    <location>
        <begin position="72"/>
        <end position="295"/>
    </location>
</feature>
<protein>
    <recommendedName>
        <fullName evidence="2">Predicted membrane protein YciQ-like C-terminal domain-containing protein</fullName>
    </recommendedName>
</protein>
<dbReference type="Pfam" id="PF20990">
    <property type="entry name" value="DUF2207_C"/>
    <property type="match status" value="1"/>
</dbReference>